<dbReference type="Pfam" id="PF24357">
    <property type="entry name" value="TMD0_ABC"/>
    <property type="match status" value="1"/>
</dbReference>
<sequence length="1547" mass="173760">MERLCGPELPFWVANQTLHTDRPDLPECFQLSVLSWLPCIYLWAVCPIYLFYLKRNNRGYIMMSIMNRFKTVFGVLLWIVCWTDLFYTFHELRQGLSQPPIYFITPLVLGVTMLLATFLIQFERLRGVQSSGVLFIFWFLSVLCAIVPFRSKILQASSQSEVTDKLRFTTFYFYFSLVVCELILCCFNEKPPLFSNVVTDPNPCPETTAGFLSTMTFWWFTSMAIKGYKMPLEAKDLWSLNQRDSSKMMVPKLLKEWEKEQAKAKSEQNLSSQAVYSKPPPPSTTNHIAGGGGGGESSPEEVEVLLSNQKAAPRQPSFLRALIKAFGPYFLIGSAYKLLQDIITFVNPQLLRMLISFTKQKGVPDWWGYSLAFLMFFTAFLQTLILHHHFQYCFVTGMNVRTAIIGAIYRKALVITNAAKRSSTVGEVVNLMSVDAQRFMDLTTFLNMLWSAPLQIMLALYFLWQNLGPSVLAGVAVMIMLIPFNAVIAMKTRAYQVEQMQYKDERIKLMNEILNGIKVLKLYAWENSFKEKVLAIRQKELNVLRKTAYLGALSTMAWTSAPFLVALTTFAVYVTVDENNVLDAEKAFVSLSLFNILRFPLNMLPQVISSMVQTSVSLKRIQGFLSHDELDPDSVDRKNTTTDFSVTVVNGKFTWAKEDPPVLHNINVMVPQGSLLAVVGHVGCGKSSLISALLGEMEKLEGEVSIRGSVAYVPQQAWIQNATLRDNILFGKPYNEQKYRCVLEACALTPDLEVLPGGDMTEIGEKGINLSGGQRQRVSLARALYSDTDVYLLDDPLSAVDAHVSKHIFDNLIGPEGVLKGKTRILVTHGISFLPQVDNIMVMVDGRVSEMGSHQELLKQNGAFAEFLRNYALEDIVEEDKAIEELIEDEELFPDDALSNHTDMVDNEPVINEAKRHFIRQISIISADGENPRCRSVRRHGCSQRKHSEAQEKKKPHEVEKLIQAETAETGRVKMQVYLEYAKAVGPLLSVLICFLYGCQSAAAIGANIWLSQWTNDASRNQTKENVHMRVGVYAALGIAQGILVMISSFTLAMGNIGAARKLHYNLLTNKLHTPQSFFDTTPIGRVINRFSKDIYVIDEALPATVLMFLGTFFVSLSTMIVIISSTPIFAVVIAPLAFIYVFVQRFYVATSRQLKRLESVSRSPIYSHFSETITGASVIRAYGRHSAFVLMSDMKVDENQKSYYPGIVSNRWLGVRIEFIGNCIVLFAALFAVTGKENLNPGLVGLSVSYALQVTMSLNWMVRMTSDLESNIVAVERVKEYSETKPEAPWEVEDKKPPPEWPMEGNVQFQEYSVRYREGLDLVLKNLTLSVKGGEKIGIVGRTGAGKSSMTLCLFRLLEAAAGEITIDEVKIAEIGLHDLRSKLTIIPQEPVLFSGTLRMNLDPFDQCSDEEVWKALEHSHLHKFVSNQPAKLELECSEGGENLSVGQRQLVCLARALLRKTRILVLDEATAAIDLETDDLIQSTIRTQFEDCTVFTIAHRLNTIMDYTRVLVLDKGQVAEFDTPANLISQRGIFYGMAKDAGLAQ</sequence>
<evidence type="ECO:0000256" key="2">
    <source>
        <dbReference type="ARBA" id="ARBA00009726"/>
    </source>
</evidence>
<dbReference type="FunFam" id="1.20.1560.10:FF:000007">
    <property type="entry name" value="ATP-binding cassette subfamily C member 1"/>
    <property type="match status" value="1"/>
</dbReference>
<evidence type="ECO:0000256" key="13">
    <source>
        <dbReference type="ARBA" id="ARBA00034018"/>
    </source>
</evidence>
<dbReference type="InterPro" id="IPR003439">
    <property type="entry name" value="ABC_transporter-like_ATP-bd"/>
</dbReference>
<feature type="transmembrane region" description="Helical" evidence="17">
    <location>
        <begin position="547"/>
        <end position="575"/>
    </location>
</feature>
<feature type="domain" description="ABC transporter" evidence="18">
    <location>
        <begin position="1308"/>
        <end position="1542"/>
    </location>
</feature>
<dbReference type="InterPro" id="IPR027417">
    <property type="entry name" value="P-loop_NTPase"/>
</dbReference>
<dbReference type="CDD" id="cd18595">
    <property type="entry name" value="ABC_6TM_MRP1_2_3_6_D1_like"/>
    <property type="match status" value="1"/>
</dbReference>
<keyword evidence="12 17" id="KW-0472">Membrane</keyword>
<dbReference type="InterPro" id="IPR003593">
    <property type="entry name" value="AAA+_ATPase"/>
</dbReference>
<dbReference type="Pfam" id="PF00005">
    <property type="entry name" value="ABC_tran"/>
    <property type="match status" value="2"/>
</dbReference>
<gene>
    <name evidence="21" type="primary">abcc3</name>
</gene>
<dbReference type="InterPro" id="IPR036640">
    <property type="entry name" value="ABC1_TM_sf"/>
</dbReference>
<evidence type="ECO:0000256" key="7">
    <source>
        <dbReference type="ARBA" id="ARBA00022741"/>
    </source>
</evidence>
<dbReference type="CTD" id="8714"/>
<evidence type="ECO:0000256" key="1">
    <source>
        <dbReference type="ARBA" id="ARBA00004651"/>
    </source>
</evidence>
<dbReference type="GO" id="GO:0008559">
    <property type="term" value="F:ABC-type xenobiotic transporter activity"/>
    <property type="evidence" value="ECO:0007669"/>
    <property type="project" value="UniProtKB-EC"/>
</dbReference>
<keyword evidence="7" id="KW-0547">Nucleotide-binding</keyword>
<feature type="compositionally biased region" description="Basic residues" evidence="16">
    <location>
        <begin position="935"/>
        <end position="945"/>
    </location>
</feature>
<dbReference type="InterPro" id="IPR011527">
    <property type="entry name" value="ABC1_TM_dom"/>
</dbReference>
<feature type="transmembrane region" description="Helical" evidence="17">
    <location>
        <begin position="171"/>
        <end position="187"/>
    </location>
</feature>
<comment type="catalytic activity">
    <reaction evidence="15">
        <text>17beta-estradiol 17-O-(beta-D-glucuronate)(in) + ATP + H2O = 17beta-estradiol 17-O-(beta-D-glucuronate)(out) + ADP + phosphate + H(+)</text>
        <dbReference type="Rhea" id="RHEA:60128"/>
        <dbReference type="ChEBI" id="CHEBI:15377"/>
        <dbReference type="ChEBI" id="CHEBI:15378"/>
        <dbReference type="ChEBI" id="CHEBI:30616"/>
        <dbReference type="ChEBI" id="CHEBI:43474"/>
        <dbReference type="ChEBI" id="CHEBI:82961"/>
        <dbReference type="ChEBI" id="CHEBI:456216"/>
    </reaction>
    <physiologicalReaction direction="left-to-right" evidence="15">
        <dbReference type="Rhea" id="RHEA:60129"/>
    </physiologicalReaction>
</comment>
<keyword evidence="11" id="KW-0445">Lipid transport</keyword>
<accession>A0AAJ7LYK6</accession>
<dbReference type="GeneID" id="108884611"/>
<feature type="transmembrane region" description="Helical" evidence="17">
    <location>
        <begin position="72"/>
        <end position="89"/>
    </location>
</feature>
<feature type="transmembrane region" description="Helical" evidence="17">
    <location>
        <begin position="470"/>
        <end position="490"/>
    </location>
</feature>
<dbReference type="CDD" id="cd18603">
    <property type="entry name" value="ABC_6TM_MRP1_2_3_6_D2_like"/>
    <property type="match status" value="1"/>
</dbReference>
<keyword evidence="9" id="KW-1278">Translocase</keyword>
<feature type="transmembrane region" description="Helical" evidence="17">
    <location>
        <begin position="445"/>
        <end position="464"/>
    </location>
</feature>
<dbReference type="RefSeq" id="XP_018534122.1">
    <property type="nucleotide sequence ID" value="XM_018678606.2"/>
</dbReference>
<keyword evidence="10 17" id="KW-1133">Transmembrane helix</keyword>
<dbReference type="NCBIfam" id="TIGR00957">
    <property type="entry name" value="MRP_assoc_pro"/>
    <property type="match status" value="1"/>
</dbReference>
<dbReference type="CDD" id="cd03244">
    <property type="entry name" value="ABCC_MRP_domain2"/>
    <property type="match status" value="1"/>
</dbReference>
<evidence type="ECO:0000256" key="3">
    <source>
        <dbReference type="ARBA" id="ARBA00022448"/>
    </source>
</evidence>
<dbReference type="SUPFAM" id="SSF52540">
    <property type="entry name" value="P-loop containing nucleoside triphosphate hydrolases"/>
    <property type="match status" value="2"/>
</dbReference>
<dbReference type="InterPro" id="IPR005292">
    <property type="entry name" value="MRP"/>
</dbReference>
<evidence type="ECO:0000256" key="15">
    <source>
        <dbReference type="ARBA" id="ARBA00047576"/>
    </source>
</evidence>
<evidence type="ECO:0000256" key="5">
    <source>
        <dbReference type="ARBA" id="ARBA00022692"/>
    </source>
</evidence>
<dbReference type="PROSITE" id="PS00211">
    <property type="entry name" value="ABC_TRANSPORTER_1"/>
    <property type="match status" value="2"/>
</dbReference>
<dbReference type="Gene3D" id="1.20.1560.10">
    <property type="entry name" value="ABC transporter type 1, transmembrane domain"/>
    <property type="match status" value="2"/>
</dbReference>
<keyword evidence="4" id="KW-1003">Cell membrane</keyword>
<dbReference type="SMART" id="SM00382">
    <property type="entry name" value="AAA"/>
    <property type="match status" value="2"/>
</dbReference>
<keyword evidence="3" id="KW-0813">Transport</keyword>
<dbReference type="PANTHER" id="PTHR24223">
    <property type="entry name" value="ATP-BINDING CASSETTE SUB-FAMILY C"/>
    <property type="match status" value="1"/>
</dbReference>
<organism evidence="20 21">
    <name type="scientific">Lates calcarifer</name>
    <name type="common">Barramundi</name>
    <name type="synonym">Holocentrus calcarifer</name>
    <dbReference type="NCBI Taxonomy" id="8187"/>
    <lineage>
        <taxon>Eukaryota</taxon>
        <taxon>Metazoa</taxon>
        <taxon>Chordata</taxon>
        <taxon>Craniata</taxon>
        <taxon>Vertebrata</taxon>
        <taxon>Euteleostomi</taxon>
        <taxon>Actinopterygii</taxon>
        <taxon>Neopterygii</taxon>
        <taxon>Teleostei</taxon>
        <taxon>Neoteleostei</taxon>
        <taxon>Acanthomorphata</taxon>
        <taxon>Carangaria</taxon>
        <taxon>Carangaria incertae sedis</taxon>
        <taxon>Centropomidae</taxon>
        <taxon>Lates</taxon>
    </lineage>
</organism>
<evidence type="ECO:0000256" key="14">
    <source>
        <dbReference type="ARBA" id="ARBA00047523"/>
    </source>
</evidence>
<feature type="compositionally biased region" description="Basic and acidic residues" evidence="16">
    <location>
        <begin position="946"/>
        <end position="957"/>
    </location>
</feature>
<dbReference type="InterPro" id="IPR056227">
    <property type="entry name" value="TMD0_ABC"/>
</dbReference>
<comment type="similarity">
    <text evidence="2">Belongs to the ABC transporter superfamily. ABCC family. Conjugate transporter (TC 3.A.1.208) subfamily.</text>
</comment>
<evidence type="ECO:0000256" key="9">
    <source>
        <dbReference type="ARBA" id="ARBA00022967"/>
    </source>
</evidence>
<dbReference type="GO" id="GO:0005524">
    <property type="term" value="F:ATP binding"/>
    <property type="evidence" value="ECO:0007669"/>
    <property type="project" value="UniProtKB-KW"/>
</dbReference>
<evidence type="ECO:0000256" key="11">
    <source>
        <dbReference type="ARBA" id="ARBA00023055"/>
    </source>
</evidence>
<dbReference type="FunFam" id="3.40.50.300:FF:000074">
    <property type="entry name" value="Multidrug resistance-associated protein 5 isoform 1"/>
    <property type="match status" value="1"/>
</dbReference>
<comment type="catalytic activity">
    <reaction evidence="13">
        <text>ATP + H2O + xenobioticSide 1 = ADP + phosphate + xenobioticSide 2.</text>
        <dbReference type="EC" id="7.6.2.2"/>
    </reaction>
</comment>
<feature type="transmembrane region" description="Helical" evidence="17">
    <location>
        <begin position="366"/>
        <end position="386"/>
    </location>
</feature>
<keyword evidence="8 21" id="KW-0067">ATP-binding</keyword>
<evidence type="ECO:0000256" key="12">
    <source>
        <dbReference type="ARBA" id="ARBA00023136"/>
    </source>
</evidence>
<dbReference type="GO" id="GO:0016887">
    <property type="term" value="F:ATP hydrolysis activity"/>
    <property type="evidence" value="ECO:0007669"/>
    <property type="project" value="InterPro"/>
</dbReference>
<dbReference type="SUPFAM" id="SSF90123">
    <property type="entry name" value="ABC transporter transmembrane region"/>
    <property type="match status" value="2"/>
</dbReference>
<feature type="transmembrane region" description="Helical" evidence="17">
    <location>
        <begin position="984"/>
        <end position="1011"/>
    </location>
</feature>
<dbReference type="Proteomes" id="UP000694890">
    <property type="component" value="Unplaced"/>
</dbReference>
<keyword evidence="6" id="KW-0677">Repeat</keyword>
<dbReference type="InterPro" id="IPR017871">
    <property type="entry name" value="ABC_transporter-like_CS"/>
</dbReference>
<comment type="subcellular location">
    <subcellularLocation>
        <location evidence="1">Cell membrane</location>
        <topology evidence="1">Multi-pass membrane protein</topology>
    </subcellularLocation>
</comment>
<feature type="region of interest" description="Disordered" evidence="16">
    <location>
        <begin position="265"/>
        <end position="300"/>
    </location>
</feature>
<evidence type="ECO:0000256" key="16">
    <source>
        <dbReference type="SAM" id="MobiDB-lite"/>
    </source>
</evidence>
<dbReference type="FunFam" id="3.40.50.300:FF:000293">
    <property type="entry name" value="ATP binding cassette subfamily C member 1"/>
    <property type="match status" value="1"/>
</dbReference>
<evidence type="ECO:0000256" key="8">
    <source>
        <dbReference type="ARBA" id="ARBA00022840"/>
    </source>
</evidence>
<feature type="transmembrane region" description="Helical" evidence="17">
    <location>
        <begin position="1129"/>
        <end position="1149"/>
    </location>
</feature>
<dbReference type="Gene3D" id="3.40.50.300">
    <property type="entry name" value="P-loop containing nucleotide triphosphate hydrolases"/>
    <property type="match status" value="2"/>
</dbReference>
<dbReference type="GO" id="GO:0006869">
    <property type="term" value="P:lipid transport"/>
    <property type="evidence" value="ECO:0007669"/>
    <property type="project" value="UniProtKB-KW"/>
</dbReference>
<proteinExistence type="inferred from homology"/>
<evidence type="ECO:0000313" key="21">
    <source>
        <dbReference type="RefSeq" id="XP_018534122.1"/>
    </source>
</evidence>
<comment type="catalytic activity">
    <reaction evidence="14">
        <text>leukotriene C4(in) + ATP + H2O = leukotriene C4(out) + ADP + phosphate + H(+)</text>
        <dbReference type="Rhea" id="RHEA:38963"/>
        <dbReference type="ChEBI" id="CHEBI:15377"/>
        <dbReference type="ChEBI" id="CHEBI:15378"/>
        <dbReference type="ChEBI" id="CHEBI:30616"/>
        <dbReference type="ChEBI" id="CHEBI:43474"/>
        <dbReference type="ChEBI" id="CHEBI:57973"/>
        <dbReference type="ChEBI" id="CHEBI:456216"/>
    </reaction>
    <physiologicalReaction direction="left-to-right" evidence="14">
        <dbReference type="Rhea" id="RHEA:38964"/>
    </physiologicalReaction>
</comment>
<dbReference type="CDD" id="cd03250">
    <property type="entry name" value="ABCC_MRP_domain1"/>
    <property type="match status" value="1"/>
</dbReference>
<feature type="region of interest" description="Disordered" evidence="16">
    <location>
        <begin position="935"/>
        <end position="957"/>
    </location>
</feature>
<feature type="domain" description="ABC transmembrane type-1" evidence="19">
    <location>
        <begin position="991"/>
        <end position="1271"/>
    </location>
</feature>
<feature type="transmembrane region" description="Helical" evidence="17">
    <location>
        <begin position="1101"/>
        <end position="1123"/>
    </location>
</feature>
<dbReference type="FunFam" id="1.20.1560.10:FF:000001">
    <property type="entry name" value="ATP-binding cassette subfamily C member 1"/>
    <property type="match status" value="1"/>
</dbReference>
<feature type="domain" description="ABC transmembrane type-1" evidence="19">
    <location>
        <begin position="331"/>
        <end position="613"/>
    </location>
</feature>
<dbReference type="Pfam" id="PF00664">
    <property type="entry name" value="ABC_membrane"/>
    <property type="match status" value="2"/>
</dbReference>
<reference evidence="21" key="1">
    <citation type="submission" date="2025-08" db="UniProtKB">
        <authorList>
            <consortium name="RefSeq"/>
        </authorList>
    </citation>
    <scope>IDENTIFICATION</scope>
    <source>
        <tissue evidence="21">Brain</tissue>
    </source>
</reference>
<dbReference type="PROSITE" id="PS50893">
    <property type="entry name" value="ABC_TRANSPORTER_2"/>
    <property type="match status" value="2"/>
</dbReference>
<dbReference type="PANTHER" id="PTHR24223:SF405">
    <property type="entry name" value="ATP-BINDING CASSETTE SUB-FAMILY C MEMBER 3"/>
    <property type="match status" value="1"/>
</dbReference>
<name>A0AAJ7LYK6_LATCA</name>
<evidence type="ECO:0000259" key="19">
    <source>
        <dbReference type="PROSITE" id="PS50929"/>
    </source>
</evidence>
<evidence type="ECO:0000256" key="17">
    <source>
        <dbReference type="SAM" id="Phobius"/>
    </source>
</evidence>
<dbReference type="GO" id="GO:0005886">
    <property type="term" value="C:plasma membrane"/>
    <property type="evidence" value="ECO:0007669"/>
    <property type="project" value="UniProtKB-SubCell"/>
</dbReference>
<feature type="transmembrane region" description="Helical" evidence="17">
    <location>
        <begin position="132"/>
        <end position="151"/>
    </location>
</feature>
<keyword evidence="5 17" id="KW-0812">Transmembrane</keyword>
<dbReference type="PROSITE" id="PS50929">
    <property type="entry name" value="ABC_TM1F"/>
    <property type="match status" value="2"/>
</dbReference>
<protein>
    <submittedName>
        <fullName evidence="21">ATP-binding cassette sub-family C member 3 isoform X2</fullName>
    </submittedName>
</protein>
<feature type="transmembrane region" description="Helical" evidence="17">
    <location>
        <begin position="1220"/>
        <end position="1237"/>
    </location>
</feature>
<feature type="transmembrane region" description="Helical" evidence="17">
    <location>
        <begin position="33"/>
        <end position="52"/>
    </location>
</feature>
<evidence type="ECO:0000256" key="10">
    <source>
        <dbReference type="ARBA" id="ARBA00022989"/>
    </source>
</evidence>
<feature type="domain" description="ABC transporter" evidence="18">
    <location>
        <begin position="646"/>
        <end position="870"/>
    </location>
</feature>
<evidence type="ECO:0000256" key="4">
    <source>
        <dbReference type="ARBA" id="ARBA00022475"/>
    </source>
</evidence>
<evidence type="ECO:0000313" key="20">
    <source>
        <dbReference type="Proteomes" id="UP000694890"/>
    </source>
</evidence>
<evidence type="ECO:0000259" key="18">
    <source>
        <dbReference type="PROSITE" id="PS50893"/>
    </source>
</evidence>
<evidence type="ECO:0000256" key="6">
    <source>
        <dbReference type="ARBA" id="ARBA00022737"/>
    </source>
</evidence>
<dbReference type="InterPro" id="IPR050173">
    <property type="entry name" value="ABC_transporter_C-like"/>
</dbReference>
<feature type="transmembrane region" description="Helical" evidence="17">
    <location>
        <begin position="1031"/>
        <end position="1053"/>
    </location>
</feature>
<feature type="transmembrane region" description="Helical" evidence="17">
    <location>
        <begin position="101"/>
        <end position="120"/>
    </location>
</feature>